<dbReference type="GO" id="GO:0016787">
    <property type="term" value="F:hydrolase activity"/>
    <property type="evidence" value="ECO:0007669"/>
    <property type="project" value="UniProtKB-KW"/>
</dbReference>
<name>A0ABD3EYW9_9STRA</name>
<feature type="compositionally biased region" description="Low complexity" evidence="6">
    <location>
        <begin position="372"/>
        <end position="387"/>
    </location>
</feature>
<protein>
    <recommendedName>
        <fullName evidence="7">Lipase-like C-terminal domain-containing protein</fullName>
    </recommendedName>
</protein>
<keyword evidence="5" id="KW-0443">Lipid metabolism</keyword>
<organism evidence="8 9">
    <name type="scientific">Phytophthora oleae</name>
    <dbReference type="NCBI Taxonomy" id="2107226"/>
    <lineage>
        <taxon>Eukaryota</taxon>
        <taxon>Sar</taxon>
        <taxon>Stramenopiles</taxon>
        <taxon>Oomycota</taxon>
        <taxon>Peronosporomycetes</taxon>
        <taxon>Peronosporales</taxon>
        <taxon>Peronosporaceae</taxon>
        <taxon>Phytophthora</taxon>
    </lineage>
</organism>
<dbReference type="SUPFAM" id="SSF53474">
    <property type="entry name" value="alpha/beta-Hydrolases"/>
    <property type="match status" value="1"/>
</dbReference>
<dbReference type="AlphaFoldDB" id="A0ABD3EYW9"/>
<proteinExistence type="predicted"/>
<evidence type="ECO:0000256" key="5">
    <source>
        <dbReference type="ARBA" id="ARBA00023098"/>
    </source>
</evidence>
<dbReference type="PANTHER" id="PTHR34043">
    <property type="entry name" value="ALPHA/BETA-HYDROLASES SUPERFAMILY PROTEIN"/>
    <property type="match status" value="1"/>
</dbReference>
<evidence type="ECO:0000259" key="7">
    <source>
        <dbReference type="Pfam" id="PF24708"/>
    </source>
</evidence>
<evidence type="ECO:0000256" key="4">
    <source>
        <dbReference type="ARBA" id="ARBA00022801"/>
    </source>
</evidence>
<reference evidence="8 9" key="1">
    <citation type="submission" date="2024-09" db="EMBL/GenBank/DDBJ databases">
        <title>Genome sequencing and assembly of Phytophthora oleae, isolate VK10A, causative agent of rot of olive drupes.</title>
        <authorList>
            <person name="Conti Taguali S."/>
            <person name="Riolo M."/>
            <person name="La Spada F."/>
            <person name="Cacciola S.O."/>
            <person name="Dionisio G."/>
        </authorList>
    </citation>
    <scope>NUCLEOTIDE SEQUENCE [LARGE SCALE GENOMIC DNA]</scope>
    <source>
        <strain evidence="8 9">VK10A</strain>
    </source>
</reference>
<keyword evidence="4" id="KW-0378">Hydrolase</keyword>
<keyword evidence="9" id="KW-1185">Reference proteome</keyword>
<dbReference type="Pfam" id="PF24708">
    <property type="entry name" value="Lip_C"/>
    <property type="match status" value="1"/>
</dbReference>
<feature type="domain" description="Lipase-like C-terminal" evidence="7">
    <location>
        <begin position="6"/>
        <end position="123"/>
    </location>
</feature>
<gene>
    <name evidence="8" type="ORF">V7S43_015672</name>
</gene>
<dbReference type="InterPro" id="IPR029058">
    <property type="entry name" value="AB_hydrolase_fold"/>
</dbReference>
<keyword evidence="2" id="KW-0964">Secreted</keyword>
<evidence type="ECO:0000313" key="9">
    <source>
        <dbReference type="Proteomes" id="UP001632037"/>
    </source>
</evidence>
<comment type="caution">
    <text evidence="8">The sequence shown here is derived from an EMBL/GenBank/DDBJ whole genome shotgun (WGS) entry which is preliminary data.</text>
</comment>
<dbReference type="Proteomes" id="UP001632037">
    <property type="component" value="Unassembled WGS sequence"/>
</dbReference>
<accession>A0ABD3EYW9</accession>
<evidence type="ECO:0000313" key="8">
    <source>
        <dbReference type="EMBL" id="KAL3659401.1"/>
    </source>
</evidence>
<evidence type="ECO:0000256" key="6">
    <source>
        <dbReference type="SAM" id="MobiDB-lite"/>
    </source>
</evidence>
<evidence type="ECO:0000256" key="2">
    <source>
        <dbReference type="ARBA" id="ARBA00022525"/>
    </source>
</evidence>
<dbReference type="PANTHER" id="PTHR34043:SF3">
    <property type="entry name" value="ALPHA_BETA-HYDROLASES SUPERFAMILY PROTEIN"/>
    <property type="match status" value="1"/>
</dbReference>
<keyword evidence="3" id="KW-0732">Signal</keyword>
<evidence type="ECO:0000256" key="3">
    <source>
        <dbReference type="ARBA" id="ARBA00022729"/>
    </source>
</evidence>
<comment type="subcellular location">
    <subcellularLocation>
        <location evidence="1">Secreted</location>
    </subcellularLocation>
</comment>
<dbReference type="GO" id="GO:0006629">
    <property type="term" value="P:lipid metabolic process"/>
    <property type="evidence" value="ECO:0007669"/>
    <property type="project" value="UniProtKB-KW"/>
</dbReference>
<evidence type="ECO:0000256" key="1">
    <source>
        <dbReference type="ARBA" id="ARBA00004613"/>
    </source>
</evidence>
<dbReference type="GO" id="GO:0005576">
    <property type="term" value="C:extracellular region"/>
    <property type="evidence" value="ECO:0007669"/>
    <property type="project" value="UniProtKB-SubCell"/>
</dbReference>
<feature type="region of interest" description="Disordered" evidence="6">
    <location>
        <begin position="364"/>
        <end position="387"/>
    </location>
</feature>
<sequence length="475" mass="52974">MEIATNCPVVLIHGVFGYGTHRPLWNSWSPYWPEEALTKMNRNHLIVDVGALSSDHDRACEAFYQLVGGRVDYGQAHSLAAGHNRFGATYDTPLHPNWSAANPVHLIGHSFGATTALELYQLLCSDFFGVGSDHQWVVSLVSIAGPLTGSTVAHLFGLHDLQMVPYSLGHFIGAVLGVWFKLQTDWPVLSQVFDFRIPQWQCVNSFREILSPSGRINSSTDLAVFNILPRERMKRNAQLIHMDKIFLVSVATSSHVTMPRVEIALAVCVVAFTIAAAVGVFSRNSALTSLSVLVLLLSLPALRRRVQALDYASIPSLYAFLLVMRRHVRFLHMIFDGFDRNLWGENDGAVNLHSMLQPWTSEIDNKSESDTESTASTSSSTSLETLPTTTKNVKASVDLHLEDELHINPRRQAQLDLDPTDSANFSRLRRGIWYVHRVEKNHLAATHFDSDSPALFQRLFQVLTTHFEANPTLSP</sequence>
<dbReference type="InterPro" id="IPR056304">
    <property type="entry name" value="Lip-like_C"/>
</dbReference>
<dbReference type="Gene3D" id="3.40.50.1820">
    <property type="entry name" value="alpha/beta hydrolase"/>
    <property type="match status" value="1"/>
</dbReference>
<dbReference type="EMBL" id="JBIMZQ010000047">
    <property type="protein sequence ID" value="KAL3659401.1"/>
    <property type="molecule type" value="Genomic_DNA"/>
</dbReference>